<dbReference type="GO" id="GO:0016787">
    <property type="term" value="F:hydrolase activity"/>
    <property type="evidence" value="ECO:0007669"/>
    <property type="project" value="UniProtKB-KW"/>
</dbReference>
<dbReference type="Gene3D" id="3.40.50.1820">
    <property type="entry name" value="alpha/beta hydrolase"/>
    <property type="match status" value="1"/>
</dbReference>
<keyword evidence="5" id="KW-1185">Reference proteome</keyword>
<sequence length="422" mass="48243">MKNGCLSGLFSFVFLITQSFCLGQDRESHGRFLVREYLKSDTEAERETILKKLNALPATFDEVKEWLKLSDEYPPQQPGLHREFAPVGERKGEYFISVPSSYTPDRSWPMIIALHGVGGNGYEMAMKWLKSTTHYNEFIIAAPTYGSGLWWKEEPEKLVLSVLDKVKRSYRIDTNRIYLTGFSSGGHGVWYFGIRYPWLFAAINPIAGECPLPSFLVNLKNVPVFIVHGLKDTVIPVEAGRDAGSRLERLHYNVLCQELPELKHQFPAEAAGKVLEWFRMNKRMPYPKEIRFSTESLKYSFAYWIEITEFSELIGQVLGVYKDISGKLIRPEGASETAKIEGVVQKKDNEIFLTTHGIKALRLYLEDGFVDMESPLRVYINGKLVSFEKVEKDIRGMLDAARKRNDREALCSAYVDIKIPLD</sequence>
<reference evidence="4 5" key="1">
    <citation type="journal article" date="2013" name="BMC Microbiol.">
        <title>Identification of the type II cytochrome c maturation pathway in anammox bacteria by comparative genomics.</title>
        <authorList>
            <person name="Ferousi C."/>
            <person name="Speth D.R."/>
            <person name="Reimann J."/>
            <person name="Op den Camp H.J."/>
            <person name="Allen J.W."/>
            <person name="Keltjens J.T."/>
            <person name="Jetten M.S."/>
        </authorList>
    </citation>
    <scope>NUCLEOTIDE SEQUENCE [LARGE SCALE GENOMIC DNA]</scope>
    <source>
        <strain evidence="4">RU1</strain>
    </source>
</reference>
<dbReference type="PANTHER" id="PTHR43037">
    <property type="entry name" value="UNNAMED PRODUCT-RELATED"/>
    <property type="match status" value="1"/>
</dbReference>
<evidence type="ECO:0000313" key="5">
    <source>
        <dbReference type="Proteomes" id="UP000034954"/>
    </source>
</evidence>
<evidence type="ECO:0000259" key="3">
    <source>
        <dbReference type="Pfam" id="PF02230"/>
    </source>
</evidence>
<dbReference type="Proteomes" id="UP000034954">
    <property type="component" value="Unassembled WGS sequence"/>
</dbReference>
<keyword evidence="2" id="KW-0378">Hydrolase</keyword>
<protein>
    <submittedName>
        <fullName evidence="4">Phospholipase/carboxylesterase</fullName>
    </submittedName>
</protein>
<evidence type="ECO:0000256" key="2">
    <source>
        <dbReference type="ARBA" id="ARBA00022801"/>
    </source>
</evidence>
<dbReference type="PANTHER" id="PTHR43037:SF5">
    <property type="entry name" value="FERULOYL ESTERASE"/>
    <property type="match status" value="1"/>
</dbReference>
<dbReference type="EMBL" id="LAQJ01000135">
    <property type="protein sequence ID" value="KKO20043.1"/>
    <property type="molecule type" value="Genomic_DNA"/>
</dbReference>
<gene>
    <name evidence="4" type="ORF">BROFUL_01242</name>
</gene>
<keyword evidence="1" id="KW-0732">Signal</keyword>
<organism evidence="4 5">
    <name type="scientific">Candidatus Brocadia fulgida</name>
    <dbReference type="NCBI Taxonomy" id="380242"/>
    <lineage>
        <taxon>Bacteria</taxon>
        <taxon>Pseudomonadati</taxon>
        <taxon>Planctomycetota</taxon>
        <taxon>Candidatus Brocadiia</taxon>
        <taxon>Candidatus Brocadiales</taxon>
        <taxon>Candidatus Brocadiaceae</taxon>
        <taxon>Candidatus Brocadia</taxon>
    </lineage>
</organism>
<dbReference type="InterPro" id="IPR003140">
    <property type="entry name" value="PLipase/COase/thioEstase"/>
</dbReference>
<dbReference type="InterPro" id="IPR029058">
    <property type="entry name" value="AB_hydrolase_fold"/>
</dbReference>
<name>A0A0M2UVF8_9BACT</name>
<comment type="caution">
    <text evidence="4">The sequence shown here is derived from an EMBL/GenBank/DDBJ whole genome shotgun (WGS) entry which is preliminary data.</text>
</comment>
<accession>A0A0M2UVF8</accession>
<dbReference type="AlphaFoldDB" id="A0A0M2UVF8"/>
<dbReference type="Pfam" id="PF02230">
    <property type="entry name" value="Abhydrolase_2"/>
    <property type="match status" value="1"/>
</dbReference>
<proteinExistence type="predicted"/>
<dbReference type="SUPFAM" id="SSF53474">
    <property type="entry name" value="alpha/beta-Hydrolases"/>
    <property type="match status" value="1"/>
</dbReference>
<feature type="domain" description="Phospholipase/carboxylesterase/thioesterase" evidence="3">
    <location>
        <begin position="167"/>
        <end position="276"/>
    </location>
</feature>
<dbReference type="InterPro" id="IPR050955">
    <property type="entry name" value="Plant_Biomass_Hydrol_Est"/>
</dbReference>
<evidence type="ECO:0000313" key="4">
    <source>
        <dbReference type="EMBL" id="KKO20043.1"/>
    </source>
</evidence>
<evidence type="ECO:0000256" key="1">
    <source>
        <dbReference type="ARBA" id="ARBA00022729"/>
    </source>
</evidence>